<gene>
    <name evidence="1" type="ORF">OCBIM_22031623mg</name>
</gene>
<organism evidence="1">
    <name type="scientific">Octopus bimaculoides</name>
    <name type="common">California two-spotted octopus</name>
    <dbReference type="NCBI Taxonomy" id="37653"/>
    <lineage>
        <taxon>Eukaryota</taxon>
        <taxon>Metazoa</taxon>
        <taxon>Spiralia</taxon>
        <taxon>Lophotrochozoa</taxon>
        <taxon>Mollusca</taxon>
        <taxon>Cephalopoda</taxon>
        <taxon>Coleoidea</taxon>
        <taxon>Octopodiformes</taxon>
        <taxon>Octopoda</taxon>
        <taxon>Incirrata</taxon>
        <taxon>Octopodidae</taxon>
        <taxon>Octopus</taxon>
    </lineage>
</organism>
<proteinExistence type="predicted"/>
<reference evidence="1" key="1">
    <citation type="submission" date="2015-07" db="EMBL/GenBank/DDBJ databases">
        <title>MeaNS - Measles Nucleotide Surveillance Program.</title>
        <authorList>
            <person name="Tran T."/>
            <person name="Druce J."/>
        </authorList>
    </citation>
    <scope>NUCLEOTIDE SEQUENCE</scope>
    <source>
        <strain evidence="1">UCB-OBI-ISO-001</strain>
        <tissue evidence="1">Gonad</tissue>
    </source>
</reference>
<sequence>MEDCKTPKQLLYCEVENGKRPPYKPKLRLKSCVKTSVKKANILEKDWKETIIDRARWRKSIFDRSENLEEIMES</sequence>
<dbReference type="AlphaFoldDB" id="A0A0L8GLW8"/>
<dbReference type="EMBL" id="KQ421304">
    <property type="protein sequence ID" value="KOF77839.1"/>
    <property type="molecule type" value="Genomic_DNA"/>
</dbReference>
<name>A0A0L8GLW8_OCTBM</name>
<accession>A0A0L8GLW8</accession>
<evidence type="ECO:0000313" key="1">
    <source>
        <dbReference type="EMBL" id="KOF77839.1"/>
    </source>
</evidence>
<protein>
    <submittedName>
        <fullName evidence="1">Uncharacterized protein</fullName>
    </submittedName>
</protein>